<dbReference type="EC" id="2.7.1.31" evidence="1"/>
<reference evidence="1" key="1">
    <citation type="submission" date="2023-11" db="EMBL/GenBank/DDBJ databases">
        <title>Gracilibacillus pellucida a moderately halophilic bacterium isolated from saline soil in Xinjiang province.</title>
        <authorList>
            <person name="Zhang Z."/>
            <person name="Tan F."/>
            <person name="Wang Y."/>
            <person name="Xia M."/>
        </authorList>
    </citation>
    <scope>NUCLEOTIDE SEQUENCE</scope>
    <source>
        <strain evidence="1">S3-1-1</strain>
    </source>
</reference>
<keyword evidence="2" id="KW-1185">Reference proteome</keyword>
<evidence type="ECO:0000313" key="1">
    <source>
        <dbReference type="EMBL" id="MDX8044529.1"/>
    </source>
</evidence>
<dbReference type="Proteomes" id="UP001277972">
    <property type="component" value="Unassembled WGS sequence"/>
</dbReference>
<evidence type="ECO:0000313" key="2">
    <source>
        <dbReference type="Proteomes" id="UP001277972"/>
    </source>
</evidence>
<gene>
    <name evidence="1" type="ORF">SH601_00890</name>
</gene>
<organism evidence="1 2">
    <name type="scientific">Gracilibacillus pellucidus</name>
    <dbReference type="NCBI Taxonomy" id="3095368"/>
    <lineage>
        <taxon>Bacteria</taxon>
        <taxon>Bacillati</taxon>
        <taxon>Bacillota</taxon>
        <taxon>Bacilli</taxon>
        <taxon>Bacillales</taxon>
        <taxon>Bacillaceae</taxon>
        <taxon>Gracilibacillus</taxon>
    </lineage>
</organism>
<protein>
    <submittedName>
        <fullName evidence="1">Glycerate kinase</fullName>
        <ecNumber evidence="1">2.7.1.31</ecNumber>
    </submittedName>
</protein>
<dbReference type="EMBL" id="JAWZSR010000001">
    <property type="protein sequence ID" value="MDX8044529.1"/>
    <property type="molecule type" value="Genomic_DNA"/>
</dbReference>
<comment type="caution">
    <text evidence="1">The sequence shown here is derived from an EMBL/GenBank/DDBJ whole genome shotgun (WGS) entry which is preliminary data.</text>
</comment>
<sequence>MKIIVAPDSFKGSLTATEVAYTIKDALLQSGEHQVITKPMADGGEGTIEAILSATDGERVQIRTLGPLGNGIHTSYAIIHETTAVIETAMHAGLYQVPAEQRNPDNVTTYGIGQAILHALDKGCRQFIIGLGGSATNDGGLGMLQALGLKAFDHSGNTLDKFGKDLLHMDSIQLEQLDPRLSQATFRIACDVDNPLCGQLGASNVYGPQKGATPEQIPLYDQALHHFANLIEAQLTDNYQDIAGSGAAGGLGFAFLALGGKLQSGSGLIADIISLEQSIKTADLVFTGEGQSDEQTLYGKAPGFVAKVANKYQVPVILLSGSLGNNIDKLSNHFAGCFSIVNKPLSLAECMTNSKSLLREQSQQIIHLIDVLLKAR</sequence>
<accession>A0ACC6M0Q6</accession>
<keyword evidence="1" id="KW-0418">Kinase</keyword>
<keyword evidence="1" id="KW-0808">Transferase</keyword>
<proteinExistence type="predicted"/>
<name>A0ACC6M0Q6_9BACI</name>